<dbReference type="EMBL" id="CAJVPP010001245">
    <property type="protein sequence ID" value="CAG8543677.1"/>
    <property type="molecule type" value="Genomic_DNA"/>
</dbReference>
<keyword evidence="2" id="KW-1185">Reference proteome</keyword>
<organism evidence="1 2">
    <name type="scientific">Funneliformis mosseae</name>
    <name type="common">Endomycorrhizal fungus</name>
    <name type="synonym">Glomus mosseae</name>
    <dbReference type="NCBI Taxonomy" id="27381"/>
    <lineage>
        <taxon>Eukaryota</taxon>
        <taxon>Fungi</taxon>
        <taxon>Fungi incertae sedis</taxon>
        <taxon>Mucoromycota</taxon>
        <taxon>Glomeromycotina</taxon>
        <taxon>Glomeromycetes</taxon>
        <taxon>Glomerales</taxon>
        <taxon>Glomeraceae</taxon>
        <taxon>Funneliformis</taxon>
    </lineage>
</organism>
<sequence length="76" mass="8912">MENSGSCFKFTITNGFYTSSLMVHVELTEKVKIRKIRTNFKYNQNYLHQEEYNKEVPRIGCISVSGLHHQMKVKSL</sequence>
<name>A0A9N9FM30_FUNMO</name>
<reference evidence="1" key="1">
    <citation type="submission" date="2021-06" db="EMBL/GenBank/DDBJ databases">
        <authorList>
            <person name="Kallberg Y."/>
            <person name="Tangrot J."/>
            <person name="Rosling A."/>
        </authorList>
    </citation>
    <scope>NUCLEOTIDE SEQUENCE</scope>
    <source>
        <strain evidence="1">87-6 pot B 2015</strain>
    </source>
</reference>
<dbReference type="Proteomes" id="UP000789375">
    <property type="component" value="Unassembled WGS sequence"/>
</dbReference>
<proteinExistence type="predicted"/>
<dbReference type="AlphaFoldDB" id="A0A9N9FM30"/>
<protein>
    <submittedName>
        <fullName evidence="1">12927_t:CDS:1</fullName>
    </submittedName>
</protein>
<evidence type="ECO:0000313" key="1">
    <source>
        <dbReference type="EMBL" id="CAG8543677.1"/>
    </source>
</evidence>
<comment type="caution">
    <text evidence="1">The sequence shown here is derived from an EMBL/GenBank/DDBJ whole genome shotgun (WGS) entry which is preliminary data.</text>
</comment>
<accession>A0A9N9FM30</accession>
<gene>
    <name evidence="1" type="ORF">FMOSSE_LOCUS6107</name>
</gene>
<evidence type="ECO:0000313" key="2">
    <source>
        <dbReference type="Proteomes" id="UP000789375"/>
    </source>
</evidence>